<evidence type="ECO:0000313" key="1">
    <source>
        <dbReference type="EMBL" id="JAE27015.1"/>
    </source>
</evidence>
<reference evidence="1" key="1">
    <citation type="submission" date="2014-09" db="EMBL/GenBank/DDBJ databases">
        <authorList>
            <person name="Magalhaes I.L.F."/>
            <person name="Oliveira U."/>
            <person name="Santos F.R."/>
            <person name="Vidigal T.H.D.A."/>
            <person name="Brescovit A.D."/>
            <person name="Santos A.J."/>
        </authorList>
    </citation>
    <scope>NUCLEOTIDE SEQUENCE</scope>
    <source>
        <tissue evidence="1">Shoot tissue taken approximately 20 cm above the soil surface</tissue>
    </source>
</reference>
<accession>A0A0A9GPF5</accession>
<protein>
    <submittedName>
        <fullName evidence="1">Uncharacterized protein</fullName>
    </submittedName>
</protein>
<dbReference type="EMBL" id="GBRH01170881">
    <property type="protein sequence ID" value="JAE27015.1"/>
    <property type="molecule type" value="Transcribed_RNA"/>
</dbReference>
<proteinExistence type="predicted"/>
<sequence length="29" mass="3541">MFYDNWHCCCCNFAAQDNIYQHVHSTFEL</sequence>
<organism evidence="1">
    <name type="scientific">Arundo donax</name>
    <name type="common">Giant reed</name>
    <name type="synonym">Donax arundinaceus</name>
    <dbReference type="NCBI Taxonomy" id="35708"/>
    <lineage>
        <taxon>Eukaryota</taxon>
        <taxon>Viridiplantae</taxon>
        <taxon>Streptophyta</taxon>
        <taxon>Embryophyta</taxon>
        <taxon>Tracheophyta</taxon>
        <taxon>Spermatophyta</taxon>
        <taxon>Magnoliopsida</taxon>
        <taxon>Liliopsida</taxon>
        <taxon>Poales</taxon>
        <taxon>Poaceae</taxon>
        <taxon>PACMAD clade</taxon>
        <taxon>Arundinoideae</taxon>
        <taxon>Arundineae</taxon>
        <taxon>Arundo</taxon>
    </lineage>
</organism>
<reference evidence="1" key="2">
    <citation type="journal article" date="2015" name="Data Brief">
        <title>Shoot transcriptome of the giant reed, Arundo donax.</title>
        <authorList>
            <person name="Barrero R.A."/>
            <person name="Guerrero F.D."/>
            <person name="Moolhuijzen P."/>
            <person name="Goolsby J.A."/>
            <person name="Tidwell J."/>
            <person name="Bellgard S.E."/>
            <person name="Bellgard M.I."/>
        </authorList>
    </citation>
    <scope>NUCLEOTIDE SEQUENCE</scope>
    <source>
        <tissue evidence="1">Shoot tissue taken approximately 20 cm above the soil surface</tissue>
    </source>
</reference>
<dbReference type="AlphaFoldDB" id="A0A0A9GPF5"/>
<name>A0A0A9GPF5_ARUDO</name>